<accession>A0A7V8V6E3</accession>
<feature type="compositionally biased region" description="Polar residues" evidence="1">
    <location>
        <begin position="612"/>
        <end position="627"/>
    </location>
</feature>
<feature type="compositionally biased region" description="Polar residues" evidence="1">
    <location>
        <begin position="806"/>
        <end position="821"/>
    </location>
</feature>
<evidence type="ECO:0000256" key="1">
    <source>
        <dbReference type="SAM" id="MobiDB-lite"/>
    </source>
</evidence>
<feature type="compositionally biased region" description="Low complexity" evidence="1">
    <location>
        <begin position="701"/>
        <end position="713"/>
    </location>
</feature>
<feature type="transmembrane region" description="Helical" evidence="2">
    <location>
        <begin position="38"/>
        <end position="62"/>
    </location>
</feature>
<reference evidence="3 4" key="1">
    <citation type="submission" date="2020-05" db="EMBL/GenBank/DDBJ databases">
        <title>Bremerella alba sp. nov., a novel planctomycete isolated from the surface of the macroalga Fucus spiralis.</title>
        <authorList>
            <person name="Godinho O."/>
            <person name="Botelho R."/>
            <person name="Albuquerque L."/>
            <person name="Wiegand S."/>
            <person name="Da Costa M.S."/>
            <person name="Lobo-Da-Cunha A."/>
            <person name="Jogler C."/>
            <person name="Lage O.M."/>
        </authorList>
    </citation>
    <scope>NUCLEOTIDE SEQUENCE [LARGE SCALE GENOMIC DNA]</scope>
    <source>
        <strain evidence="3 4">FF15</strain>
    </source>
</reference>
<feature type="compositionally biased region" description="Basic and acidic residues" evidence="1">
    <location>
        <begin position="1249"/>
        <end position="1261"/>
    </location>
</feature>
<keyword evidence="2" id="KW-1133">Transmembrane helix</keyword>
<feature type="compositionally biased region" description="Polar residues" evidence="1">
    <location>
        <begin position="844"/>
        <end position="854"/>
    </location>
</feature>
<feature type="compositionally biased region" description="Low complexity" evidence="1">
    <location>
        <begin position="648"/>
        <end position="657"/>
    </location>
</feature>
<feature type="compositionally biased region" description="Acidic residues" evidence="1">
    <location>
        <begin position="587"/>
        <end position="597"/>
    </location>
</feature>
<feature type="compositionally biased region" description="Basic and acidic residues" evidence="1">
    <location>
        <begin position="1028"/>
        <end position="1038"/>
    </location>
</feature>
<feature type="compositionally biased region" description="Polar residues" evidence="1">
    <location>
        <begin position="722"/>
        <end position="743"/>
    </location>
</feature>
<gene>
    <name evidence="3" type="ORF">HOV93_30000</name>
</gene>
<feature type="transmembrane region" description="Helical" evidence="2">
    <location>
        <begin position="167"/>
        <end position="184"/>
    </location>
</feature>
<feature type="compositionally biased region" description="Gly residues" evidence="1">
    <location>
        <begin position="1040"/>
        <end position="1050"/>
    </location>
</feature>
<feature type="compositionally biased region" description="Basic and acidic residues" evidence="1">
    <location>
        <begin position="792"/>
        <end position="805"/>
    </location>
</feature>
<feature type="compositionally biased region" description="Low complexity" evidence="1">
    <location>
        <begin position="855"/>
        <end position="883"/>
    </location>
</feature>
<keyword evidence="2" id="KW-0812">Transmembrane</keyword>
<feature type="compositionally biased region" description="Gly residues" evidence="1">
    <location>
        <begin position="1079"/>
        <end position="1088"/>
    </location>
</feature>
<feature type="region of interest" description="Disordered" evidence="1">
    <location>
        <begin position="535"/>
        <end position="1206"/>
    </location>
</feature>
<feature type="compositionally biased region" description="Basic and acidic residues" evidence="1">
    <location>
        <begin position="963"/>
        <end position="975"/>
    </location>
</feature>
<name>A0A7V8V6E3_9BACT</name>
<dbReference type="Proteomes" id="UP000551616">
    <property type="component" value="Unassembled WGS sequence"/>
</dbReference>
<feature type="compositionally biased region" description="Low complexity" evidence="1">
    <location>
        <begin position="1051"/>
        <end position="1078"/>
    </location>
</feature>
<comment type="caution">
    <text evidence="3">The sequence shown here is derived from an EMBL/GenBank/DDBJ whole genome shotgun (WGS) entry which is preliminary data.</text>
</comment>
<feature type="region of interest" description="Disordered" evidence="1">
    <location>
        <begin position="1226"/>
        <end position="1280"/>
    </location>
</feature>
<evidence type="ECO:0000256" key="2">
    <source>
        <dbReference type="SAM" id="Phobius"/>
    </source>
</evidence>
<dbReference type="EMBL" id="JABRWO010000008">
    <property type="protein sequence ID" value="MBA2115814.1"/>
    <property type="molecule type" value="Genomic_DNA"/>
</dbReference>
<feature type="transmembrane region" description="Helical" evidence="2">
    <location>
        <begin position="74"/>
        <end position="98"/>
    </location>
</feature>
<keyword evidence="2" id="KW-0472">Membrane</keyword>
<feature type="compositionally biased region" description="Polar residues" evidence="1">
    <location>
        <begin position="763"/>
        <end position="773"/>
    </location>
</feature>
<sequence length="1293" mass="137566">MSTDAPSSITTAQAVPTQSVGTDSIRRKINRTRRSVKLAELVAGLLMFVAGSLLFLLTLAVVDHWIVGLNFAARLLAFLVYVVAAVGFLWVYVAPLLFQSINPLYAAKMIEQGQPTLKNSLLNFLFLNQNNQGTHKAILDAVETQAASDISSLSLEHLVDYSKAIRIGYILAALAVLFGLYTVLSPKNPLQTAARIAMPWNDIARPSRVKIVDVQPGDTSIYQGQEIDVVVKLHDVADGDRLEVIYSTKDGQLVDQAIPLQASDDGFDYQAKLSTSESGIQQDLIYRIEAGDAATRDFEITTIEAPSIDVESLRYDPPAYTKESPWEQQGDGHIRALEGTMVTIRTISNRPIKKAYIEFDPVADSPIVSLNTTPLQVSSEEPTKASVRFPLEMNDAGTAGKFRSYQIRFRTEDGVLNPHPVLYHIDVVRDLPPEIEYLEPTASEVELPANRSLDVRLRAIDPDFGIRQLRVTGTISQAGGPRLEKTIDASILDQPKSGQVIESWKLVPKEHKLEVGDIVKLIGVAEDTRTDFTGKLKPNIARTNPRTIRIVEPVAGEQQGDKSQDEGSTSDQGEQSDEQSESNDSGEQGEQEGDGSESGESGDMSEGEKGNQESQSEGNSGEDSNQEGMKGQSDKPQEGENDGESEDQQSGQGSGSSSKKEPGDENQDPQQGKGSEPQEGEQQSGEPQEGDPQSGEGGMGQSQEEGGDQESQSKSNGGQGGEASQSSDDQQREQNQSEQTGQPNGSGTGKAGDPNKGGELQQGDASTQPNENSTVEKRQDPVAPDGSQDGDAFERIQDYLKEKQEQQGQQPSPENSDQPNPQQQGQGEGSGTGQKPEEGMQDGASGNSQQDPSDSQGQNSEGQNNQGQKNQGQGSKQGSNEQSTGELERSQPNENGVDNGMKPENSAGGENASGEQEKEGEPGTTDNNQGQSSERDTQNDEQGAGENKGGAVQEEQEANPSDDSERSGDTGKGDNTDSGAGSKSNEGDKGSPESSEKANKQSENNMKPDDRSSDEQGDQPKSPSNSDKQSDSKGETRGDQSGGGGSGGGQSAKQAGNDSAGSTSAADQGAGAANQQGEGETGQEGGDGPQADEQTGSSGDEKGDGSSKTNSPAGQEAGMEGADSERGPNDSQQSNDPQQSGRGPGNSTVPQGGGLEGNNTPQDNDGPRVEPGEDAANLDYAKQATDMVLDQLQHQESPDQEMLDELGWSKDDFARFVQRWKQMKQAAGSEDAQAKQDLNDALRSLGLSRGEDTTRRVESRDAAASGGSSDTQRSSPPPSFMEQYRAYLKGASQ</sequence>
<feature type="compositionally biased region" description="Low complexity" evidence="1">
    <location>
        <begin position="669"/>
        <end position="694"/>
    </location>
</feature>
<protein>
    <submittedName>
        <fullName evidence="3">Uncharacterized protein</fullName>
    </submittedName>
</protein>
<evidence type="ECO:0000313" key="4">
    <source>
        <dbReference type="Proteomes" id="UP000551616"/>
    </source>
</evidence>
<evidence type="ECO:0000313" key="3">
    <source>
        <dbReference type="EMBL" id="MBA2115814.1"/>
    </source>
</evidence>
<keyword evidence="4" id="KW-1185">Reference proteome</keyword>
<feature type="compositionally biased region" description="Low complexity" evidence="1">
    <location>
        <begin position="1129"/>
        <end position="1140"/>
    </location>
</feature>
<organism evidence="3 4">
    <name type="scientific">Bremerella alba</name>
    <dbReference type="NCBI Taxonomy" id="980252"/>
    <lineage>
        <taxon>Bacteria</taxon>
        <taxon>Pseudomonadati</taxon>
        <taxon>Planctomycetota</taxon>
        <taxon>Planctomycetia</taxon>
        <taxon>Pirellulales</taxon>
        <taxon>Pirellulaceae</taxon>
        <taxon>Bremerella</taxon>
    </lineage>
</organism>
<feature type="compositionally biased region" description="Basic and acidic residues" evidence="1">
    <location>
        <begin position="985"/>
        <end position="1014"/>
    </location>
</feature>
<proteinExistence type="predicted"/>
<dbReference type="RefSeq" id="WP_207397247.1">
    <property type="nucleotide sequence ID" value="NZ_JABRWO010000008.1"/>
</dbReference>